<protein>
    <recommendedName>
        <fullName evidence="1">RES domain-containing protein</fullName>
    </recommendedName>
</protein>
<reference evidence="2 3" key="1">
    <citation type="submission" date="2020-08" db="EMBL/GenBank/DDBJ databases">
        <title>Genomic Encyclopedia of Type Strains, Phase IV (KMG-IV): sequencing the most valuable type-strain genomes for metagenomic binning, comparative biology and taxonomic classification.</title>
        <authorList>
            <person name="Goeker M."/>
        </authorList>
    </citation>
    <scope>NUCLEOTIDE SEQUENCE [LARGE SCALE GENOMIC DNA]</scope>
    <source>
        <strain evidence="2 3">DSM 23960</strain>
    </source>
</reference>
<sequence length="480" mass="53342">MGDIGEDGDTDNRVCHACIGDSQLNSEIRRYGRPAPCAYCGNTRLRTVSIPQLARRIDPVYRMMVGFGEQEPDFDPDSDNVHWIIRGDTPSQLIGDMIECADTTIAEDIVEQLGSDHSYSIGMGEDQDWYDESSDVFVVETPDDPEFRMAWESFCHSVKHERRFFGDGAIALLDKILGPILEGRQRLFRGVVRSIGPEDEERFIYRGRLANDEAARKRIYAAPIAELSAPPAAYATAGRMNSAGISVFYGSADVETAVAELRVPVGGIAVVGRFEITRPLRLLDLTKLEVINNDLSFFHPDYFTMHSYASFLRGFHQEIRKPIIPGRETLEYLPTQVVAEYLWTRGERSVDGLIFGSSQVSGDRTNIVLFPQASGVENADAEVRREVAGIYHFGGSDDEPPDVAETVYLHPAPAPQAPAKEDLTGLGDAWFEPVEAIPQPVAQHSLRLDISSLTKAAVQAIRYSVTEVPVELQDEREMPF</sequence>
<comment type="caution">
    <text evidence="2">The sequence shown here is derived from an EMBL/GenBank/DDBJ whole genome shotgun (WGS) entry which is preliminary data.</text>
</comment>
<evidence type="ECO:0000259" key="1">
    <source>
        <dbReference type="SMART" id="SM00953"/>
    </source>
</evidence>
<gene>
    <name evidence="2" type="ORF">GGR12_002921</name>
</gene>
<dbReference type="Pfam" id="PF08808">
    <property type="entry name" value="RES"/>
    <property type="match status" value="1"/>
</dbReference>
<feature type="domain" description="RES" evidence="1">
    <location>
        <begin position="223"/>
        <end position="380"/>
    </location>
</feature>
<organism evidence="2 3">
    <name type="scientific">Brevundimonas lenta</name>
    <dbReference type="NCBI Taxonomy" id="424796"/>
    <lineage>
        <taxon>Bacteria</taxon>
        <taxon>Pseudomonadati</taxon>
        <taxon>Pseudomonadota</taxon>
        <taxon>Alphaproteobacteria</taxon>
        <taxon>Caulobacterales</taxon>
        <taxon>Caulobacteraceae</taxon>
        <taxon>Brevundimonas</taxon>
    </lineage>
</organism>
<keyword evidence="3" id="KW-1185">Reference proteome</keyword>
<dbReference type="EMBL" id="JACIDM010000003">
    <property type="protein sequence ID" value="MBB4084033.1"/>
    <property type="molecule type" value="Genomic_DNA"/>
</dbReference>
<dbReference type="AlphaFoldDB" id="A0A7W6NQL1"/>
<dbReference type="Proteomes" id="UP000529946">
    <property type="component" value="Unassembled WGS sequence"/>
</dbReference>
<dbReference type="InterPro" id="IPR014914">
    <property type="entry name" value="RES_dom"/>
</dbReference>
<proteinExistence type="predicted"/>
<dbReference type="Pfam" id="PF18870">
    <property type="entry name" value="HEPN_RES_NTD1"/>
    <property type="match status" value="1"/>
</dbReference>
<dbReference type="InterPro" id="IPR041206">
    <property type="entry name" value="HEPN/RES_NTD1"/>
</dbReference>
<evidence type="ECO:0000313" key="3">
    <source>
        <dbReference type="Proteomes" id="UP000529946"/>
    </source>
</evidence>
<evidence type="ECO:0000313" key="2">
    <source>
        <dbReference type="EMBL" id="MBB4084033.1"/>
    </source>
</evidence>
<dbReference type="RefSeq" id="WP_183205159.1">
    <property type="nucleotide sequence ID" value="NZ_BAAAER010000003.1"/>
</dbReference>
<accession>A0A7W6NQL1</accession>
<dbReference type="SMART" id="SM00953">
    <property type="entry name" value="RES"/>
    <property type="match status" value="1"/>
</dbReference>
<name>A0A7W6NQL1_9CAUL</name>